<evidence type="ECO:0000256" key="2">
    <source>
        <dbReference type="ARBA" id="ARBA00022448"/>
    </source>
</evidence>
<dbReference type="RefSeq" id="WP_250917680.1">
    <property type="nucleotide sequence ID" value="NZ_JAMQAW010000002.1"/>
</dbReference>
<evidence type="ECO:0000256" key="1">
    <source>
        <dbReference type="ARBA" id="ARBA00005695"/>
    </source>
</evidence>
<keyword evidence="6" id="KW-1185">Reference proteome</keyword>
<evidence type="ECO:0000256" key="3">
    <source>
        <dbReference type="ARBA" id="ARBA00022729"/>
    </source>
</evidence>
<dbReference type="InterPro" id="IPR000914">
    <property type="entry name" value="SBP_5_dom"/>
</dbReference>
<comment type="similarity">
    <text evidence="1">Belongs to the bacterial solute-binding protein 5 family.</text>
</comment>
<keyword evidence="3" id="KW-0732">Signal</keyword>
<dbReference type="InterPro" id="IPR039424">
    <property type="entry name" value="SBP_5"/>
</dbReference>
<dbReference type="InterPro" id="IPR006311">
    <property type="entry name" value="TAT_signal"/>
</dbReference>
<keyword evidence="2" id="KW-0813">Transport</keyword>
<proteinExistence type="inferred from homology"/>
<accession>A0ABT0UGK9</accession>
<reference evidence="5" key="1">
    <citation type="submission" date="2022-06" db="EMBL/GenBank/DDBJ databases">
        <title>Genome public.</title>
        <authorList>
            <person name="Sun Q."/>
        </authorList>
    </citation>
    <scope>NUCLEOTIDE SEQUENCE</scope>
    <source>
        <strain evidence="5">CWNU-1</strain>
    </source>
</reference>
<dbReference type="Proteomes" id="UP001431429">
    <property type="component" value="Unassembled WGS sequence"/>
</dbReference>
<comment type="caution">
    <text evidence="5">The sequence shown here is derived from an EMBL/GenBank/DDBJ whole genome shotgun (WGS) entry which is preliminary data.</text>
</comment>
<sequence length="520" mass="56086">MTALPGHSRRDVLRISSAAIATAALAGCAGADDTGGSSSSGSSGTLSVGLFEVPVGFAPLYSNSQNVRWVTEPATDTLLTHDASGKLVPHLAAALPVAGPGGVSYTIRLRKGVRFHNGDDLTAEHVAASFNFIPGSRGKSQFLSLLAPWFNKAVAVDPLTVRLELRMPYGILPDQLARIPISHKDFIAEKAKLVATGPFQVGKVVTGQSMQLTRFDGYWGPKPKLSSIVMTSVPDPSTRLVNLREGKIHIATGVQPVDIAGIKRDESLKLHEIQGTGGIRAMLNMTRKPFNNPDFRRALAFAMDREGVREAVFHGEAEIAQGPLGPNVVGYDAAYRPYPAKADLTRAKELLEKSGVSKSTTFKIMVSTSGAARDIAQVFAENWGRLGIKVTLDVADPANWNRRWLIRDYDMSLTVQEYGLVGGSMPLSQFTVYRASSRQNPGYRNGGFDRDFGRLFATADEAERAQLAGKLNKILAEEAIELPPVYPKLLVAQRAEVSGLDEKALLLGRLNLRGVSISSR</sequence>
<gene>
    <name evidence="5" type="ORF">NBG84_03220</name>
</gene>
<dbReference type="PROSITE" id="PS51318">
    <property type="entry name" value="TAT"/>
    <property type="match status" value="1"/>
</dbReference>
<name>A0ABT0UGK9_9ACTN</name>
<dbReference type="Gene3D" id="3.10.105.10">
    <property type="entry name" value="Dipeptide-binding Protein, Domain 3"/>
    <property type="match status" value="1"/>
</dbReference>
<dbReference type="Gene3D" id="3.40.190.10">
    <property type="entry name" value="Periplasmic binding protein-like II"/>
    <property type="match status" value="1"/>
</dbReference>
<organism evidence="5 6">
    <name type="scientific">Streptomyces albipurpureus</name>
    <dbReference type="NCBI Taxonomy" id="2897419"/>
    <lineage>
        <taxon>Bacteria</taxon>
        <taxon>Bacillati</taxon>
        <taxon>Actinomycetota</taxon>
        <taxon>Actinomycetes</taxon>
        <taxon>Kitasatosporales</taxon>
        <taxon>Streptomycetaceae</taxon>
        <taxon>Streptomyces</taxon>
    </lineage>
</organism>
<dbReference type="PANTHER" id="PTHR30290">
    <property type="entry name" value="PERIPLASMIC BINDING COMPONENT OF ABC TRANSPORTER"/>
    <property type="match status" value="1"/>
</dbReference>
<evidence type="ECO:0000313" key="6">
    <source>
        <dbReference type="Proteomes" id="UP001431429"/>
    </source>
</evidence>
<dbReference type="InterPro" id="IPR030678">
    <property type="entry name" value="Peptide/Ni-bd"/>
</dbReference>
<evidence type="ECO:0000313" key="5">
    <source>
        <dbReference type="EMBL" id="MCM2387332.1"/>
    </source>
</evidence>
<protein>
    <submittedName>
        <fullName evidence="5">ABC transporter substrate-binding protein</fullName>
    </submittedName>
</protein>
<dbReference type="CDD" id="cd00995">
    <property type="entry name" value="PBP2_NikA_DppA_OppA_like"/>
    <property type="match status" value="1"/>
</dbReference>
<dbReference type="EMBL" id="JAMQAW010000002">
    <property type="protein sequence ID" value="MCM2387332.1"/>
    <property type="molecule type" value="Genomic_DNA"/>
</dbReference>
<feature type="domain" description="Solute-binding protein family 5" evidence="4">
    <location>
        <begin position="86"/>
        <end position="414"/>
    </location>
</feature>
<dbReference type="Pfam" id="PF00496">
    <property type="entry name" value="SBP_bac_5"/>
    <property type="match status" value="1"/>
</dbReference>
<dbReference type="SUPFAM" id="SSF53850">
    <property type="entry name" value="Periplasmic binding protein-like II"/>
    <property type="match status" value="1"/>
</dbReference>
<evidence type="ECO:0000259" key="4">
    <source>
        <dbReference type="Pfam" id="PF00496"/>
    </source>
</evidence>
<dbReference type="PIRSF" id="PIRSF002741">
    <property type="entry name" value="MppA"/>
    <property type="match status" value="1"/>
</dbReference>
<dbReference type="PANTHER" id="PTHR30290:SF9">
    <property type="entry name" value="OLIGOPEPTIDE-BINDING PROTEIN APPA"/>
    <property type="match status" value="1"/>
</dbReference>